<dbReference type="GO" id="GO:0016740">
    <property type="term" value="F:transferase activity"/>
    <property type="evidence" value="ECO:0007669"/>
    <property type="project" value="UniProtKB-KW"/>
</dbReference>
<evidence type="ECO:0000313" key="1">
    <source>
        <dbReference type="EMBL" id="RXG29581.1"/>
    </source>
</evidence>
<dbReference type="Pfam" id="PF08843">
    <property type="entry name" value="AbiEii"/>
    <property type="match status" value="1"/>
</dbReference>
<organism evidence="2 3">
    <name type="scientific">Leeuwenhoekiella palythoae</name>
    <dbReference type="NCBI Taxonomy" id="573501"/>
    <lineage>
        <taxon>Bacteria</taxon>
        <taxon>Pseudomonadati</taxon>
        <taxon>Bacteroidota</taxon>
        <taxon>Flavobacteriia</taxon>
        <taxon>Flavobacteriales</taxon>
        <taxon>Flavobacteriaceae</taxon>
        <taxon>Leeuwenhoekiella</taxon>
    </lineage>
</organism>
<dbReference type="Proteomes" id="UP000184240">
    <property type="component" value="Unassembled WGS sequence"/>
</dbReference>
<evidence type="ECO:0000313" key="4">
    <source>
        <dbReference type="Proteomes" id="UP000290037"/>
    </source>
</evidence>
<protein>
    <submittedName>
        <fullName evidence="2">Nucleotidyl transferase AbiEii toxin, Type IV TA system</fullName>
    </submittedName>
    <submittedName>
        <fullName evidence="1">Nucleotidyltransferase AbiEii toxin of type IV toxin-antitoxin system</fullName>
    </submittedName>
</protein>
<dbReference type="RefSeq" id="WP_072983356.1">
    <property type="nucleotide sequence ID" value="NZ_FQXT01000004.1"/>
</dbReference>
<reference evidence="3" key="2">
    <citation type="submission" date="2016-11" db="EMBL/GenBank/DDBJ databases">
        <authorList>
            <person name="Varghese N."/>
            <person name="Submissions S."/>
        </authorList>
    </citation>
    <scope>NUCLEOTIDE SEQUENCE [LARGE SCALE GENOMIC DNA]</scope>
    <source>
        <strain evidence="3">DSM 19859</strain>
    </source>
</reference>
<dbReference type="InterPro" id="IPR014942">
    <property type="entry name" value="AbiEii"/>
</dbReference>
<proteinExistence type="predicted"/>
<dbReference type="AlphaFoldDB" id="A0A1M5YW68"/>
<accession>A0A1M5YW68</accession>
<evidence type="ECO:0000313" key="2">
    <source>
        <dbReference type="EMBL" id="SHI16060.1"/>
    </source>
</evidence>
<dbReference type="EMBL" id="QOVN01000003">
    <property type="protein sequence ID" value="RXG29581.1"/>
    <property type="molecule type" value="Genomic_DNA"/>
</dbReference>
<reference evidence="1 4" key="3">
    <citation type="submission" date="2018-07" db="EMBL/GenBank/DDBJ databases">
        <title>Leeuwenhoekiella genomics.</title>
        <authorList>
            <person name="Tahon G."/>
            <person name="Willems A."/>
        </authorList>
    </citation>
    <scope>NUCLEOTIDE SEQUENCE [LARGE SCALE GENOMIC DNA]</scope>
    <source>
        <strain evidence="1 4">LMG 24856</strain>
    </source>
</reference>
<gene>
    <name evidence="1" type="ORF">DSM01_1683</name>
    <name evidence="2" type="ORF">SAMN04487999_2407</name>
</gene>
<keyword evidence="4" id="KW-1185">Reference proteome</keyword>
<dbReference type="Proteomes" id="UP000290037">
    <property type="component" value="Unassembled WGS sequence"/>
</dbReference>
<sequence>MELQLNTVSELLWNTLQKLMEIQELHSFRLVGGTSLSLQRGHRESIDIDLFSDAPYGSIDFEKIESILRVTFPYFSSSSELVGIGKSYFIGNTEDDLVKLDLFYTDPFVFPLIMEQKVRFASVQEIAAMKLEVVGQGGRKKDFWDIHELLESYTLNELIGFYLKRYPYNLSTEELMNKIVDFSLAEDDFTPNCYRGKIWELIKLDLEELVER</sequence>
<name>A0A1M5YW68_9FLAO</name>
<keyword evidence="2" id="KW-0808">Transferase</keyword>
<dbReference type="EMBL" id="FQXT01000004">
    <property type="protein sequence ID" value="SHI16060.1"/>
    <property type="molecule type" value="Genomic_DNA"/>
</dbReference>
<dbReference type="OrthoDB" id="9796281at2"/>
<evidence type="ECO:0000313" key="3">
    <source>
        <dbReference type="Proteomes" id="UP000184240"/>
    </source>
</evidence>
<reference evidence="2" key="1">
    <citation type="submission" date="2016-11" db="EMBL/GenBank/DDBJ databases">
        <authorList>
            <person name="Jaros S."/>
            <person name="Januszkiewicz K."/>
            <person name="Wedrychowicz H."/>
        </authorList>
    </citation>
    <scope>NUCLEOTIDE SEQUENCE [LARGE SCALE GENOMIC DNA]</scope>
    <source>
        <strain evidence="2">DSM 19859</strain>
    </source>
</reference>
<dbReference type="STRING" id="573501.SAMN04487999_2407"/>